<evidence type="ECO:0000256" key="1">
    <source>
        <dbReference type="ARBA" id="ARBA00004651"/>
    </source>
</evidence>
<keyword evidence="3" id="KW-1003">Cell membrane</keyword>
<evidence type="ECO:0000256" key="6">
    <source>
        <dbReference type="ARBA" id="ARBA00022989"/>
    </source>
</evidence>
<dbReference type="Pfam" id="PF04093">
    <property type="entry name" value="MreD"/>
    <property type="match status" value="1"/>
</dbReference>
<evidence type="ECO:0000256" key="5">
    <source>
        <dbReference type="ARBA" id="ARBA00022960"/>
    </source>
</evidence>
<comment type="subcellular location">
    <subcellularLocation>
        <location evidence="1">Cell membrane</location>
        <topology evidence="1">Multi-pass membrane protein</topology>
    </subcellularLocation>
</comment>
<dbReference type="InterPro" id="IPR026034">
    <property type="entry name" value="MreD_proteobac"/>
</dbReference>
<name>A0A127K7S0_9RHOO</name>
<dbReference type="STRING" id="1134435.AC731_013975"/>
<dbReference type="NCBIfam" id="TIGR03426">
    <property type="entry name" value="shape_MreD"/>
    <property type="match status" value="1"/>
</dbReference>
<dbReference type="RefSeq" id="WP_004261954.1">
    <property type="nucleotide sequence ID" value="NZ_CP014646.1"/>
</dbReference>
<evidence type="ECO:0000256" key="8">
    <source>
        <dbReference type="SAM" id="Phobius"/>
    </source>
</evidence>
<dbReference type="Proteomes" id="UP000036902">
    <property type="component" value="Chromosome"/>
</dbReference>
<feature type="transmembrane region" description="Helical" evidence="8">
    <location>
        <begin position="109"/>
        <end position="130"/>
    </location>
</feature>
<keyword evidence="7 8" id="KW-0472">Membrane</keyword>
<dbReference type="InterPro" id="IPR007227">
    <property type="entry name" value="Cell_shape_determining_MreD"/>
</dbReference>
<comment type="similarity">
    <text evidence="2">Belongs to the MreD family.</text>
</comment>
<dbReference type="GO" id="GO:0008360">
    <property type="term" value="P:regulation of cell shape"/>
    <property type="evidence" value="ECO:0007669"/>
    <property type="project" value="UniProtKB-KW"/>
</dbReference>
<dbReference type="PANTHER" id="PTHR37484:SF1">
    <property type="entry name" value="ROD SHAPE-DETERMINING PROTEIN MRED"/>
    <property type="match status" value="1"/>
</dbReference>
<dbReference type="AlphaFoldDB" id="A0A127K7S0"/>
<evidence type="ECO:0000256" key="2">
    <source>
        <dbReference type="ARBA" id="ARBA00007776"/>
    </source>
</evidence>
<dbReference type="KEGG" id="thu:AC731_013975"/>
<protein>
    <submittedName>
        <fullName evidence="9">Rod shape-determining protein MreD</fullName>
    </submittedName>
</protein>
<feature type="transmembrane region" description="Helical" evidence="8">
    <location>
        <begin position="137"/>
        <end position="159"/>
    </location>
</feature>
<dbReference type="PANTHER" id="PTHR37484">
    <property type="entry name" value="ROD SHAPE-DETERMINING PROTEIN MRED"/>
    <property type="match status" value="1"/>
</dbReference>
<feature type="transmembrane region" description="Helical" evidence="8">
    <location>
        <begin position="12"/>
        <end position="32"/>
    </location>
</feature>
<dbReference type="PIRSF" id="PIRSF018472">
    <property type="entry name" value="MreD_proteobac"/>
    <property type="match status" value="1"/>
</dbReference>
<dbReference type="EMBL" id="CP014646">
    <property type="protein sequence ID" value="AMO37941.1"/>
    <property type="molecule type" value="Genomic_DNA"/>
</dbReference>
<proteinExistence type="inferred from homology"/>
<evidence type="ECO:0000313" key="9">
    <source>
        <dbReference type="EMBL" id="AMO37941.1"/>
    </source>
</evidence>
<evidence type="ECO:0000313" key="10">
    <source>
        <dbReference type="Proteomes" id="UP000036902"/>
    </source>
</evidence>
<evidence type="ECO:0000256" key="3">
    <source>
        <dbReference type="ARBA" id="ARBA00022475"/>
    </source>
</evidence>
<keyword evidence="5" id="KW-0133">Cell shape</keyword>
<reference evidence="10" key="1">
    <citation type="submission" date="2016-03" db="EMBL/GenBank/DDBJ databases">
        <authorList>
            <person name="Ma C."/>
            <person name="Zhou S."/>
            <person name="Yang G."/>
        </authorList>
    </citation>
    <scope>NUCLEOTIDE SEQUENCE [LARGE SCALE GENOMIC DNA]</scope>
    <source>
        <strain evidence="10">SgZ-1</strain>
    </source>
</reference>
<keyword evidence="10" id="KW-1185">Reference proteome</keyword>
<keyword evidence="6 8" id="KW-1133">Transmembrane helix</keyword>
<gene>
    <name evidence="9" type="ORF">AC731_013975</name>
</gene>
<keyword evidence="4 8" id="KW-0812">Transmembrane</keyword>
<sequence length="173" mass="19135">MQPTNLSSRILLPVKLWFVYLSLIVALGLEYIPTGRVPGIPDWVALVLAIWCVREPLRIGMGVGFVFGLLVDVGQGAAMGQHALAYVVLAYVANGAARRVLWFPLLQQAIHMLPLFLLIQVLMLVVRVLAGAEFPGWSYFLSSLSSALLWAPLSILLMVPQYQPVDRDDNRPI</sequence>
<accession>A0A127K7S0</accession>
<evidence type="ECO:0000256" key="4">
    <source>
        <dbReference type="ARBA" id="ARBA00022692"/>
    </source>
</evidence>
<organism evidence="9 10">
    <name type="scientific">Thauera humireducens</name>
    <dbReference type="NCBI Taxonomy" id="1134435"/>
    <lineage>
        <taxon>Bacteria</taxon>
        <taxon>Pseudomonadati</taxon>
        <taxon>Pseudomonadota</taxon>
        <taxon>Betaproteobacteria</taxon>
        <taxon>Rhodocyclales</taxon>
        <taxon>Zoogloeaceae</taxon>
        <taxon>Thauera</taxon>
    </lineage>
</organism>
<dbReference type="GO" id="GO:0005886">
    <property type="term" value="C:plasma membrane"/>
    <property type="evidence" value="ECO:0007669"/>
    <property type="project" value="UniProtKB-SubCell"/>
</dbReference>
<feature type="transmembrane region" description="Helical" evidence="8">
    <location>
        <begin position="44"/>
        <end position="71"/>
    </location>
</feature>
<evidence type="ECO:0000256" key="7">
    <source>
        <dbReference type="ARBA" id="ARBA00023136"/>
    </source>
</evidence>